<organism evidence="1 2">
    <name type="scientific">Helicobacter pylori ELS37</name>
    <dbReference type="NCBI Taxonomy" id="1055527"/>
    <lineage>
        <taxon>Bacteria</taxon>
        <taxon>Pseudomonadati</taxon>
        <taxon>Campylobacterota</taxon>
        <taxon>Epsilonproteobacteria</taxon>
        <taxon>Campylobacterales</taxon>
        <taxon>Helicobacteraceae</taxon>
        <taxon>Helicobacter</taxon>
    </lineage>
</organism>
<evidence type="ECO:0000313" key="1">
    <source>
        <dbReference type="EMBL" id="AFF20990.1"/>
    </source>
</evidence>
<dbReference type="EMBL" id="CP002953">
    <property type="protein sequence ID" value="AFF20990.1"/>
    <property type="molecule type" value="Genomic_DNA"/>
</dbReference>
<evidence type="ECO:0000313" key="2">
    <source>
        <dbReference type="Proteomes" id="UP000007885"/>
    </source>
</evidence>
<dbReference type="Proteomes" id="UP000007885">
    <property type="component" value="Chromosome"/>
</dbReference>
<sequence>MRRSFLDCICCFCAFRVIANFIRPFLFVKRLFLAVIFSAK</sequence>
<gene>
    <name evidence="1" type="ORF">HPELS_07385</name>
</gene>
<protein>
    <submittedName>
        <fullName evidence="1">Uncharacterized protein</fullName>
    </submittedName>
</protein>
<reference evidence="1 2" key="1">
    <citation type="submission" date="2011-07" db="EMBL/GenBank/DDBJ databases">
        <authorList>
            <person name="Bertoli M.T."/>
            <person name="Kersulyte D."/>
            <person name="Pascasio M.A."/>
            <person name="Berg D.E."/>
        </authorList>
    </citation>
    <scope>NUCLEOTIDE SEQUENCE [LARGE SCALE GENOMIC DNA]</scope>
    <source>
        <strain evidence="1 2">ELS37</strain>
    </source>
</reference>
<dbReference type="AlphaFoldDB" id="A0ABC7ZHH6"/>
<dbReference type="KEGG" id="hpe:HPELS_07385"/>
<proteinExistence type="predicted"/>
<name>A0ABC7ZHH6_HELPX</name>
<accession>A0ABC7ZHH6</accession>